<dbReference type="AlphaFoldDB" id="A0A160VT38"/>
<evidence type="ECO:0000313" key="3">
    <source>
        <dbReference type="Proteomes" id="UP000093069"/>
    </source>
</evidence>
<dbReference type="Proteomes" id="UP000093069">
    <property type="component" value="Chromosome I"/>
</dbReference>
<reference evidence="2" key="2">
    <citation type="submission" date="2016-01" db="EMBL/GenBank/DDBJ databases">
        <authorList>
            <person name="Oliw E.H."/>
        </authorList>
    </citation>
    <scope>NUCLEOTIDE SEQUENCE</scope>
    <source>
        <strain evidence="2">1</strain>
    </source>
</reference>
<dbReference type="InterPro" id="IPR027417">
    <property type="entry name" value="P-loop_NTPase"/>
</dbReference>
<dbReference type="Gene3D" id="3.40.50.300">
    <property type="entry name" value="P-loop containing nucleotide triphosphate hydrolases"/>
    <property type="match status" value="1"/>
</dbReference>
<gene>
    <name evidence="1" type="ORF">A3L04_09360</name>
    <name evidence="2" type="ORF">CHITON_1100</name>
</gene>
<evidence type="ECO:0000313" key="1">
    <source>
        <dbReference type="EMBL" id="ASJ17258.1"/>
    </source>
</evidence>
<reference evidence="1 4" key="3">
    <citation type="submission" date="2016-04" db="EMBL/GenBank/DDBJ databases">
        <title>Complete genome sequence of Thermococcus chitonophagus type strain GC74.</title>
        <authorList>
            <person name="Oger P.M."/>
        </authorList>
    </citation>
    <scope>NUCLEOTIDE SEQUENCE [LARGE SCALE GENOMIC DNA]</scope>
    <source>
        <strain evidence="1 4">GC74</strain>
    </source>
</reference>
<dbReference type="KEGG" id="tch:CHITON_1100"/>
<accession>A0A160VT38</accession>
<dbReference type="STRING" id="54262.CHITON_1100"/>
<evidence type="ECO:0000313" key="2">
    <source>
        <dbReference type="EMBL" id="CUX77879.1"/>
    </source>
</evidence>
<keyword evidence="4" id="KW-1185">Reference proteome</keyword>
<dbReference type="PANTHER" id="PTHR34301:SF8">
    <property type="entry name" value="ATPASE DOMAIN-CONTAINING PROTEIN"/>
    <property type="match status" value="1"/>
</dbReference>
<dbReference type="SUPFAM" id="SSF52540">
    <property type="entry name" value="P-loop containing nucleoside triphosphate hydrolases"/>
    <property type="match status" value="1"/>
</dbReference>
<dbReference type="EMBL" id="LN999010">
    <property type="protein sequence ID" value="CUX77879.1"/>
    <property type="molecule type" value="Genomic_DNA"/>
</dbReference>
<dbReference type="EMBL" id="CP015193">
    <property type="protein sequence ID" value="ASJ17258.1"/>
    <property type="molecule type" value="Genomic_DNA"/>
</dbReference>
<sequence length="91" mass="10551">MRVFSQNTKRGIIGFDEAQILARLKNFDFRGLIQEIIDTYTNISLIFTGSMLGLLVNYLNPSPDRHNFMRGARIITLGRWSIEEGVEYLKR</sequence>
<organism evidence="2 3">
    <name type="scientific">Thermococcus chitonophagus</name>
    <dbReference type="NCBI Taxonomy" id="54262"/>
    <lineage>
        <taxon>Archaea</taxon>
        <taxon>Methanobacteriati</taxon>
        <taxon>Methanobacteriota</taxon>
        <taxon>Thermococci</taxon>
        <taxon>Thermococcales</taxon>
        <taxon>Thermococcaceae</taxon>
        <taxon>Thermococcus</taxon>
    </lineage>
</organism>
<evidence type="ECO:0000313" key="4">
    <source>
        <dbReference type="Proteomes" id="UP000250189"/>
    </source>
</evidence>
<proteinExistence type="predicted"/>
<dbReference type="PANTHER" id="PTHR34301">
    <property type="entry name" value="DNA-BINDING PROTEIN-RELATED"/>
    <property type="match status" value="1"/>
</dbReference>
<dbReference type="Proteomes" id="UP000250189">
    <property type="component" value="Chromosome"/>
</dbReference>
<name>A0A160VT38_9EURY</name>
<reference evidence="3" key="1">
    <citation type="submission" date="2016-01" db="EMBL/GenBank/DDBJ databases">
        <authorList>
            <person name="Vorgias C.E."/>
        </authorList>
    </citation>
    <scope>NUCLEOTIDE SEQUENCE [LARGE SCALE GENOMIC DNA]</scope>
</reference>
<protein>
    <submittedName>
        <fullName evidence="2">Uncharacterized protein</fullName>
    </submittedName>
</protein>